<dbReference type="SUPFAM" id="SSF55729">
    <property type="entry name" value="Acyl-CoA N-acyltransferases (Nat)"/>
    <property type="match status" value="1"/>
</dbReference>
<protein>
    <submittedName>
        <fullName evidence="1">GNAT family N-acetyltransferase</fullName>
    </submittedName>
</protein>
<dbReference type="Pfam" id="PF00583">
    <property type="entry name" value="Acetyltransf_1"/>
    <property type="match status" value="1"/>
</dbReference>
<keyword evidence="1" id="KW-0808">Transferase</keyword>
<proteinExistence type="predicted"/>
<dbReference type="OrthoDB" id="9782266at2"/>
<evidence type="ECO:0000313" key="1">
    <source>
        <dbReference type="EMBL" id="THF76287.1"/>
    </source>
</evidence>
<name>A0A4V3WEH1_9BACI</name>
<keyword evidence="2" id="KW-1185">Reference proteome</keyword>
<dbReference type="EMBL" id="SSNT01000021">
    <property type="protein sequence ID" value="THF76287.1"/>
    <property type="molecule type" value="Genomic_DNA"/>
</dbReference>
<organism evidence="1 2">
    <name type="scientific">Metabacillus sediminilitoris</name>
    <dbReference type="NCBI Taxonomy" id="2567941"/>
    <lineage>
        <taxon>Bacteria</taxon>
        <taxon>Bacillati</taxon>
        <taxon>Bacillota</taxon>
        <taxon>Bacilli</taxon>
        <taxon>Bacillales</taxon>
        <taxon>Bacillaceae</taxon>
        <taxon>Metabacillus</taxon>
    </lineage>
</organism>
<dbReference type="InterPro" id="IPR016181">
    <property type="entry name" value="Acyl_CoA_acyltransferase"/>
</dbReference>
<dbReference type="AlphaFoldDB" id="A0A4V3WEH1"/>
<dbReference type="GO" id="GO:0016747">
    <property type="term" value="F:acyltransferase activity, transferring groups other than amino-acyl groups"/>
    <property type="evidence" value="ECO:0007669"/>
    <property type="project" value="InterPro"/>
</dbReference>
<dbReference type="CDD" id="cd04301">
    <property type="entry name" value="NAT_SF"/>
    <property type="match status" value="1"/>
</dbReference>
<dbReference type="Gene3D" id="3.40.630.30">
    <property type="match status" value="1"/>
</dbReference>
<reference evidence="1 2" key="1">
    <citation type="submission" date="2019-04" db="EMBL/GenBank/DDBJ databases">
        <title>Bacillus sediminilitoris sp. nov., isolated from a tidal flat sediment on the East China Sea.</title>
        <authorList>
            <person name="Wei Y."/>
            <person name="Mao H."/>
            <person name="Fang J."/>
        </authorList>
    </citation>
    <scope>NUCLEOTIDE SEQUENCE [LARGE SCALE GENOMIC DNA]</scope>
    <source>
        <strain evidence="1 2">DSL-17</strain>
    </source>
</reference>
<evidence type="ECO:0000313" key="2">
    <source>
        <dbReference type="Proteomes" id="UP000310334"/>
    </source>
</evidence>
<comment type="caution">
    <text evidence="1">The sequence shown here is derived from an EMBL/GenBank/DDBJ whole genome shotgun (WGS) entry which is preliminary data.</text>
</comment>
<dbReference type="Proteomes" id="UP000310334">
    <property type="component" value="Unassembled WGS sequence"/>
</dbReference>
<dbReference type="RefSeq" id="WP_136357736.1">
    <property type="nucleotide sequence ID" value="NZ_CP046266.1"/>
</dbReference>
<accession>A0A4V3WEH1</accession>
<dbReference type="InterPro" id="IPR000182">
    <property type="entry name" value="GNAT_dom"/>
</dbReference>
<gene>
    <name evidence="1" type="ORF">E6W99_21620</name>
</gene>
<sequence>MLNLTFEEITEELLSIAQKIVNSNIEYNLLENGREIRSLEELKDEFLNPLTRSVFIKRDETYIGVMDYLDENPNDHYPWLGLLMIDLEVQGRGYAKQAYQQYEKEMINLGKTAVRLGVLKGNKKAKQFWESIGFVFYETKPYKEDRQVDCYEKELKK</sequence>
<dbReference type="PROSITE" id="PS51186">
    <property type="entry name" value="GNAT"/>
    <property type="match status" value="1"/>
</dbReference>